<dbReference type="AlphaFoldDB" id="D4B007"/>
<gene>
    <name evidence="2" type="ORF">ARB_01778</name>
</gene>
<dbReference type="EMBL" id="ABSU01000022">
    <property type="protein sequence ID" value="EFE31382.1"/>
    <property type="molecule type" value="Genomic_DNA"/>
</dbReference>
<keyword evidence="3" id="KW-1185">Reference proteome</keyword>
<protein>
    <submittedName>
        <fullName evidence="2">Uncharacterized protein</fullName>
    </submittedName>
</protein>
<feature type="region of interest" description="Disordered" evidence="1">
    <location>
        <begin position="1"/>
        <end position="29"/>
    </location>
</feature>
<organism evidence="2 3">
    <name type="scientific">Arthroderma benhamiae (strain ATCC MYA-4681 / CBS 112371)</name>
    <name type="common">Trichophyton mentagrophytes</name>
    <dbReference type="NCBI Taxonomy" id="663331"/>
    <lineage>
        <taxon>Eukaryota</taxon>
        <taxon>Fungi</taxon>
        <taxon>Dikarya</taxon>
        <taxon>Ascomycota</taxon>
        <taxon>Pezizomycotina</taxon>
        <taxon>Eurotiomycetes</taxon>
        <taxon>Eurotiomycetidae</taxon>
        <taxon>Onygenales</taxon>
        <taxon>Arthrodermataceae</taxon>
        <taxon>Trichophyton</taxon>
    </lineage>
</organism>
<proteinExistence type="predicted"/>
<dbReference type="Proteomes" id="UP000008866">
    <property type="component" value="Unassembled WGS sequence"/>
</dbReference>
<name>D4B007_ARTBC</name>
<dbReference type="GeneID" id="9519347"/>
<dbReference type="HOGENOM" id="CLU_2454263_0_0_1"/>
<comment type="caution">
    <text evidence="2">The sequence shown here is derived from an EMBL/GenBank/DDBJ whole genome shotgun (WGS) entry which is preliminary data.</text>
</comment>
<sequence length="89" mass="9829">MNSEETVGAFSGVNKDKKEQDPSVGAKSESCDNIFYPILPISAELQQHLQVLNEVKTPSTTLYHHSAHDKPFKSYTNVLKISVISLLSP</sequence>
<evidence type="ECO:0000256" key="1">
    <source>
        <dbReference type="SAM" id="MobiDB-lite"/>
    </source>
</evidence>
<dbReference type="RefSeq" id="XP_003012022.1">
    <property type="nucleotide sequence ID" value="XM_003011976.1"/>
</dbReference>
<evidence type="ECO:0000313" key="3">
    <source>
        <dbReference type="Proteomes" id="UP000008866"/>
    </source>
</evidence>
<reference evidence="3" key="1">
    <citation type="journal article" date="2011" name="Genome Biol.">
        <title>Comparative and functional genomics provide insights into the pathogenicity of dermatophytic fungi.</title>
        <authorList>
            <person name="Burmester A."/>
            <person name="Shelest E."/>
            <person name="Gloeckner G."/>
            <person name="Heddergott C."/>
            <person name="Schindler S."/>
            <person name="Staib P."/>
            <person name="Heidel A."/>
            <person name="Felder M."/>
            <person name="Petzold A."/>
            <person name="Szafranski K."/>
            <person name="Feuermann M."/>
            <person name="Pedruzzi I."/>
            <person name="Priebe S."/>
            <person name="Groth M."/>
            <person name="Winkler R."/>
            <person name="Li W."/>
            <person name="Kniemeyer O."/>
            <person name="Schroeckh V."/>
            <person name="Hertweck C."/>
            <person name="Hube B."/>
            <person name="White T.C."/>
            <person name="Platzer M."/>
            <person name="Guthke R."/>
            <person name="Heitman J."/>
            <person name="Woestemeyer J."/>
            <person name="Zipfel P.F."/>
            <person name="Monod M."/>
            <person name="Brakhage A.A."/>
        </authorList>
    </citation>
    <scope>NUCLEOTIDE SEQUENCE [LARGE SCALE GENOMIC DNA]</scope>
    <source>
        <strain evidence="3">ATCC MYA-4681 / CBS 112371</strain>
    </source>
</reference>
<dbReference type="KEGG" id="abe:ARB_01778"/>
<evidence type="ECO:0000313" key="2">
    <source>
        <dbReference type="EMBL" id="EFE31382.1"/>
    </source>
</evidence>
<accession>D4B007</accession>